<dbReference type="InterPro" id="IPR011044">
    <property type="entry name" value="Quino_amine_DH_bsu"/>
</dbReference>
<sequence length="916" mass="103513">MDGKQLQVKQLARLNSSASVSDLSEALSDMSLSTSPGSGDITAQEIKNMSLSSARDGDCKGMDEEVSAPSAAPRKRLVVRQMSSNPYLASAEMSPSDDHPLIASSHSYAAGESRLYQSIEAYAGQERADLYYRSNSYPLTSDCVEETDEEDEDDEDDEEDESQIGDNVHTGLDYERPCNRSLRSTEMCEESNLSVLNSSRIAHPKYCASKTERNELNVSQTSPSRFTKSLTPGVSPTLHHISGVASEHENDNNLPDRHGAKQKDSSWDPSHQSSSGNNQHHHFCQQHYHGHPHHCRHYSLQPSHQSAHNHQSHQTNGKNHTKHEEPGHGPPRHNKNGYSNQTNSLHNKSLVQDGSTTSSYLDSQFRPNQQQSRTMEVSAWGHFYRQQENHYKYRRSHYSSDSEDETVPHPYSGGKAHHSKQARPQYHQHFKNPGHCRGRQHSPSHQNDNANKSSQIAQIPLDKAVRTHSGVKPIEFRNRFQTMKRWFSECNDSQKNLVLKGLLSICELPQLHLLSVLMSKELHHGCPSNCEDIITWLPSDLATKVMSYLDPVSLCHASQVCKVWHQLADDQTLWRRFCCQTKWRLSRAAEHKQVISHMCQEGSIQWKNVFAERFRLRNNWLKGRCTVRTFEGHLQGISCVQFDDSRIVSGSSDKTIKVWNMRTNAPWSVQTLMGHHGTVRCLHLEGNRLVSGSCDTTIKVWDLSTQESWSSIACKVTMTGHADTVRCLQADDDKVISGSYDKTLKIWDLKSGELRRTLKGHQASVLCVHFSETKIVSGSADKTIKLWNYEGLCMMTLCGHQDAVTCLMFDSTRVVSGSLDHNLKFWDIHSGQCLNTIDWKKAEGHTDVVRCLQADSWRVVSAADDKTIKVWNLETGERLVTLRNHTDGVTCLQFNDFIIVSGSYDKSVKLWDFSSC</sequence>
<gene>
    <name evidence="6" type="ORF">RRG08_004945</name>
</gene>
<feature type="repeat" description="WD" evidence="3">
    <location>
        <begin position="672"/>
        <end position="711"/>
    </location>
</feature>
<evidence type="ECO:0000313" key="7">
    <source>
        <dbReference type="Proteomes" id="UP001283361"/>
    </source>
</evidence>
<keyword evidence="2" id="KW-0677">Repeat</keyword>
<feature type="compositionally biased region" description="Basic residues" evidence="4">
    <location>
        <begin position="415"/>
        <end position="442"/>
    </location>
</feature>
<dbReference type="GO" id="GO:0010992">
    <property type="term" value="P:ubiquitin recycling"/>
    <property type="evidence" value="ECO:0007669"/>
    <property type="project" value="TreeGrafter"/>
</dbReference>
<feature type="compositionally biased region" description="Polar residues" evidence="4">
    <location>
        <begin position="336"/>
        <end position="373"/>
    </location>
</feature>
<keyword evidence="7" id="KW-1185">Reference proteome</keyword>
<dbReference type="PRINTS" id="PR00320">
    <property type="entry name" value="GPROTEINBRPT"/>
</dbReference>
<dbReference type="GO" id="GO:0005634">
    <property type="term" value="C:nucleus"/>
    <property type="evidence" value="ECO:0007669"/>
    <property type="project" value="TreeGrafter"/>
</dbReference>
<feature type="region of interest" description="Disordered" evidence="4">
    <location>
        <begin position="14"/>
        <end position="74"/>
    </location>
</feature>
<feature type="compositionally biased region" description="Basic and acidic residues" evidence="4">
    <location>
        <begin position="246"/>
        <end position="266"/>
    </location>
</feature>
<dbReference type="AlphaFoldDB" id="A0AAE1DGD2"/>
<dbReference type="GO" id="GO:0043161">
    <property type="term" value="P:proteasome-mediated ubiquitin-dependent protein catabolic process"/>
    <property type="evidence" value="ECO:0007669"/>
    <property type="project" value="TreeGrafter"/>
</dbReference>
<dbReference type="PROSITE" id="PS50181">
    <property type="entry name" value="FBOX"/>
    <property type="match status" value="1"/>
</dbReference>
<evidence type="ECO:0000259" key="5">
    <source>
        <dbReference type="PROSITE" id="PS50181"/>
    </source>
</evidence>
<reference evidence="6" key="1">
    <citation type="journal article" date="2023" name="G3 (Bethesda)">
        <title>A reference genome for the long-term kleptoplast-retaining sea slug Elysia crispata morphotype clarki.</title>
        <authorList>
            <person name="Eastman K.E."/>
            <person name="Pendleton A.L."/>
            <person name="Shaikh M.A."/>
            <person name="Suttiyut T."/>
            <person name="Ogas R."/>
            <person name="Tomko P."/>
            <person name="Gavelis G."/>
            <person name="Widhalm J.R."/>
            <person name="Wisecaver J.H."/>
        </authorList>
    </citation>
    <scope>NUCLEOTIDE SEQUENCE</scope>
    <source>
        <strain evidence="6">ECLA1</strain>
    </source>
</reference>
<dbReference type="Pfam" id="PF12937">
    <property type="entry name" value="F-box-like"/>
    <property type="match status" value="1"/>
</dbReference>
<dbReference type="PROSITE" id="PS00678">
    <property type="entry name" value="WD_REPEATS_1"/>
    <property type="match status" value="6"/>
</dbReference>
<dbReference type="SMART" id="SM00256">
    <property type="entry name" value="FBOX"/>
    <property type="match status" value="1"/>
</dbReference>
<dbReference type="Gene3D" id="1.20.1280.50">
    <property type="match status" value="1"/>
</dbReference>
<dbReference type="PROSITE" id="PS50294">
    <property type="entry name" value="WD_REPEATS_REGION"/>
    <property type="match status" value="7"/>
</dbReference>
<evidence type="ECO:0000256" key="4">
    <source>
        <dbReference type="SAM" id="MobiDB-lite"/>
    </source>
</evidence>
<evidence type="ECO:0000313" key="6">
    <source>
        <dbReference type="EMBL" id="KAK3769694.1"/>
    </source>
</evidence>
<feature type="compositionally biased region" description="Low complexity" evidence="4">
    <location>
        <begin position="301"/>
        <end position="314"/>
    </location>
</feature>
<feature type="repeat" description="WD" evidence="3">
    <location>
        <begin position="882"/>
        <end position="916"/>
    </location>
</feature>
<feature type="compositionally biased region" description="Polar residues" evidence="4">
    <location>
        <begin position="216"/>
        <end position="234"/>
    </location>
</feature>
<dbReference type="InterPro" id="IPR001810">
    <property type="entry name" value="F-box_dom"/>
</dbReference>
<dbReference type="PROSITE" id="PS50082">
    <property type="entry name" value="WD_REPEATS_2"/>
    <property type="match status" value="7"/>
</dbReference>
<feature type="repeat" description="WD" evidence="3">
    <location>
        <begin position="630"/>
        <end position="663"/>
    </location>
</feature>
<name>A0AAE1DGD2_9GAST</name>
<dbReference type="InterPro" id="IPR036047">
    <property type="entry name" value="F-box-like_dom_sf"/>
</dbReference>
<dbReference type="SUPFAM" id="SSF81383">
    <property type="entry name" value="F-box domain"/>
    <property type="match status" value="1"/>
</dbReference>
<accession>A0AAE1DGD2</accession>
<dbReference type="InterPro" id="IPR020472">
    <property type="entry name" value="WD40_PAC1"/>
</dbReference>
<evidence type="ECO:0000256" key="2">
    <source>
        <dbReference type="ARBA" id="ARBA00022737"/>
    </source>
</evidence>
<feature type="region of interest" description="Disordered" evidence="4">
    <location>
        <begin position="213"/>
        <end position="373"/>
    </location>
</feature>
<keyword evidence="1 3" id="KW-0853">WD repeat</keyword>
<feature type="repeat" description="WD" evidence="3">
    <location>
        <begin position="797"/>
        <end position="836"/>
    </location>
</feature>
<dbReference type="Pfam" id="PF00400">
    <property type="entry name" value="WD40"/>
    <property type="match status" value="7"/>
</dbReference>
<dbReference type="InterPro" id="IPR015943">
    <property type="entry name" value="WD40/YVTN_repeat-like_dom_sf"/>
</dbReference>
<dbReference type="SMART" id="SM00320">
    <property type="entry name" value="WD40"/>
    <property type="match status" value="7"/>
</dbReference>
<dbReference type="GO" id="GO:0005737">
    <property type="term" value="C:cytoplasm"/>
    <property type="evidence" value="ECO:0007669"/>
    <property type="project" value="TreeGrafter"/>
</dbReference>
<feature type="region of interest" description="Disordered" evidence="4">
    <location>
        <begin position="395"/>
        <end position="452"/>
    </location>
</feature>
<dbReference type="GO" id="GO:0043130">
    <property type="term" value="F:ubiquitin binding"/>
    <property type="evidence" value="ECO:0007669"/>
    <property type="project" value="TreeGrafter"/>
</dbReference>
<feature type="repeat" description="WD" evidence="3">
    <location>
        <begin position="758"/>
        <end position="790"/>
    </location>
</feature>
<dbReference type="FunFam" id="2.130.10.10:FF:000715">
    <property type="entry name" value="F-box protein MET30"/>
    <property type="match status" value="1"/>
</dbReference>
<feature type="compositionally biased region" description="Low complexity" evidence="4">
    <location>
        <begin position="267"/>
        <end position="278"/>
    </location>
</feature>
<dbReference type="CDD" id="cd00200">
    <property type="entry name" value="WD40"/>
    <property type="match status" value="1"/>
</dbReference>
<feature type="compositionally biased region" description="Basic residues" evidence="4">
    <location>
        <begin position="279"/>
        <end position="297"/>
    </location>
</feature>
<dbReference type="Gene3D" id="2.130.10.10">
    <property type="entry name" value="YVTN repeat-like/Quinoprotein amine dehydrogenase"/>
    <property type="match status" value="3"/>
</dbReference>
<evidence type="ECO:0000256" key="1">
    <source>
        <dbReference type="ARBA" id="ARBA00022574"/>
    </source>
</evidence>
<dbReference type="SUPFAM" id="SSF50978">
    <property type="entry name" value="WD40 repeat-like"/>
    <property type="match status" value="1"/>
</dbReference>
<feature type="repeat" description="WD" evidence="3">
    <location>
        <begin position="842"/>
        <end position="881"/>
    </location>
</feature>
<dbReference type="Proteomes" id="UP001283361">
    <property type="component" value="Unassembled WGS sequence"/>
</dbReference>
<dbReference type="InterPro" id="IPR001680">
    <property type="entry name" value="WD40_rpt"/>
</dbReference>
<feature type="domain" description="F-box" evidence="5">
    <location>
        <begin position="531"/>
        <end position="577"/>
    </location>
</feature>
<feature type="compositionally biased region" description="Acidic residues" evidence="4">
    <location>
        <begin position="143"/>
        <end position="163"/>
    </location>
</feature>
<feature type="compositionally biased region" description="Polar residues" evidence="4">
    <location>
        <begin position="443"/>
        <end position="452"/>
    </location>
</feature>
<dbReference type="EMBL" id="JAWDGP010003892">
    <property type="protein sequence ID" value="KAK3769694.1"/>
    <property type="molecule type" value="Genomic_DNA"/>
</dbReference>
<protein>
    <recommendedName>
        <fullName evidence="5">F-box domain-containing protein</fullName>
    </recommendedName>
</protein>
<comment type="caution">
    <text evidence="6">The sequence shown here is derived from an EMBL/GenBank/DDBJ whole genome shotgun (WGS) entry which is preliminary data.</text>
</comment>
<dbReference type="InterPro" id="IPR019775">
    <property type="entry name" value="WD40_repeat_CS"/>
</dbReference>
<feature type="region of interest" description="Disordered" evidence="4">
    <location>
        <begin position="139"/>
        <end position="176"/>
    </location>
</feature>
<dbReference type="InterPro" id="IPR036322">
    <property type="entry name" value="WD40_repeat_dom_sf"/>
</dbReference>
<evidence type="ECO:0000256" key="3">
    <source>
        <dbReference type="PROSITE-ProRule" id="PRU00221"/>
    </source>
</evidence>
<proteinExistence type="predicted"/>
<dbReference type="PANTHER" id="PTHR19849:SF1">
    <property type="entry name" value="F-BOX_WD REPEAT-CONTAINING PROTEIN 7"/>
    <property type="match status" value="1"/>
</dbReference>
<feature type="repeat" description="WD" evidence="3">
    <location>
        <begin position="718"/>
        <end position="757"/>
    </location>
</feature>
<dbReference type="PANTHER" id="PTHR19849">
    <property type="entry name" value="PHOSPHOLIPASE A-2-ACTIVATING PROTEIN"/>
    <property type="match status" value="1"/>
</dbReference>
<organism evidence="6 7">
    <name type="scientific">Elysia crispata</name>
    <name type="common">lettuce slug</name>
    <dbReference type="NCBI Taxonomy" id="231223"/>
    <lineage>
        <taxon>Eukaryota</taxon>
        <taxon>Metazoa</taxon>
        <taxon>Spiralia</taxon>
        <taxon>Lophotrochozoa</taxon>
        <taxon>Mollusca</taxon>
        <taxon>Gastropoda</taxon>
        <taxon>Heterobranchia</taxon>
        <taxon>Euthyneura</taxon>
        <taxon>Panpulmonata</taxon>
        <taxon>Sacoglossa</taxon>
        <taxon>Placobranchoidea</taxon>
        <taxon>Plakobranchidae</taxon>
        <taxon>Elysia</taxon>
    </lineage>
</organism>
<dbReference type="FunFam" id="2.130.10.10:FF:001203">
    <property type="entry name" value="F-box/WD repeat-containing protein 1A"/>
    <property type="match status" value="2"/>
</dbReference>
<dbReference type="SUPFAM" id="SSF50969">
    <property type="entry name" value="YVTN repeat-like/Quinoprotein amine dehydrogenase"/>
    <property type="match status" value="1"/>
</dbReference>